<keyword evidence="1 2" id="KW-0732">Signal</keyword>
<dbReference type="EMBL" id="AP023086">
    <property type="protein sequence ID" value="BCD95900.1"/>
    <property type="molecule type" value="Genomic_DNA"/>
</dbReference>
<proteinExistence type="predicted"/>
<evidence type="ECO:0000313" key="4">
    <source>
        <dbReference type="EMBL" id="BCD95900.1"/>
    </source>
</evidence>
<keyword evidence="5" id="KW-1185">Reference proteome</keyword>
<dbReference type="InterPro" id="IPR011250">
    <property type="entry name" value="OMP/PagP_B-barrel"/>
</dbReference>
<dbReference type="AlphaFoldDB" id="A0AAN1WE46"/>
<dbReference type="Proteomes" id="UP001320119">
    <property type="component" value="Chromosome"/>
</dbReference>
<dbReference type="Gene3D" id="2.40.160.20">
    <property type="match status" value="1"/>
</dbReference>
<evidence type="ECO:0000256" key="2">
    <source>
        <dbReference type="SAM" id="SignalP"/>
    </source>
</evidence>
<dbReference type="InterPro" id="IPR027385">
    <property type="entry name" value="Beta-barrel_OMP"/>
</dbReference>
<sequence>MRLILALCLLYGMALTSHAEQFRKAGDSEFSFFIPYNQGGLIEFDGGATADVSKDHGFGFGFNYFYTPQISWRIDTSWHSAQYVGTRQLEDEDTQQFSHVYDGFNFTFGGEYYFTQGKIAPFVSGRLGWSYINSNIASRPPTGGCWWDPWWGYICDVVQPTYSDTAWRYGAGIGVRAAMGESAFVKLSYSQDWVDISNTRGTPNSNTFTVEVGFKLDTNYGSLF</sequence>
<dbReference type="SUPFAM" id="SSF56925">
    <property type="entry name" value="OMPA-like"/>
    <property type="match status" value="1"/>
</dbReference>
<organism evidence="4 5">
    <name type="scientific">Marinagarivorans cellulosilyticus</name>
    <dbReference type="NCBI Taxonomy" id="2721545"/>
    <lineage>
        <taxon>Bacteria</taxon>
        <taxon>Pseudomonadati</taxon>
        <taxon>Pseudomonadota</taxon>
        <taxon>Gammaproteobacteria</taxon>
        <taxon>Cellvibrionales</taxon>
        <taxon>Cellvibrionaceae</taxon>
        <taxon>Marinagarivorans</taxon>
    </lineage>
</organism>
<name>A0AAN1WE46_9GAMM</name>
<evidence type="ECO:0000259" key="3">
    <source>
        <dbReference type="Pfam" id="PF13505"/>
    </source>
</evidence>
<feature type="chain" id="PRO_5043024758" description="Outer membrane protein beta-barrel domain-containing protein" evidence="2">
    <location>
        <begin position="20"/>
        <end position="224"/>
    </location>
</feature>
<dbReference type="KEGG" id="marq:MARGE09_P0099"/>
<evidence type="ECO:0000256" key="1">
    <source>
        <dbReference type="ARBA" id="ARBA00022729"/>
    </source>
</evidence>
<feature type="signal peptide" evidence="2">
    <location>
        <begin position="1"/>
        <end position="19"/>
    </location>
</feature>
<reference evidence="4 5" key="1">
    <citation type="journal article" date="2022" name="IScience">
        <title>An ultrasensitive nanofiber-based assay for enzymatic hydrolysis and deep-sea microbial degradation of cellulose.</title>
        <authorList>
            <person name="Tsudome M."/>
            <person name="Tachioka M."/>
            <person name="Miyazaki M."/>
            <person name="Uchimura K."/>
            <person name="Tsuda M."/>
            <person name="Takaki Y."/>
            <person name="Deguchi S."/>
        </authorList>
    </citation>
    <scope>NUCLEOTIDE SEQUENCE [LARGE SCALE GENOMIC DNA]</scope>
    <source>
        <strain evidence="4 5">GE09</strain>
    </source>
</reference>
<gene>
    <name evidence="4" type="ORF">MARGE09_P0099</name>
</gene>
<dbReference type="Pfam" id="PF13505">
    <property type="entry name" value="OMP_b-brl"/>
    <property type="match status" value="1"/>
</dbReference>
<protein>
    <recommendedName>
        <fullName evidence="3">Outer membrane protein beta-barrel domain-containing protein</fullName>
    </recommendedName>
</protein>
<evidence type="ECO:0000313" key="5">
    <source>
        <dbReference type="Proteomes" id="UP001320119"/>
    </source>
</evidence>
<feature type="domain" description="Outer membrane protein beta-barrel" evidence="3">
    <location>
        <begin position="42"/>
        <end position="215"/>
    </location>
</feature>
<accession>A0AAN1WE46</accession>
<dbReference type="RefSeq" id="WP_236985389.1">
    <property type="nucleotide sequence ID" value="NZ_AP023086.1"/>
</dbReference>